<sequence>MSAAAVLAAARQADAYLGPIERGEAPKPGARLAAQAAIRTAVRAGATPAQINAHRTTSR</sequence>
<dbReference type="Proteomes" id="UP000032458">
    <property type="component" value="Unassembled WGS sequence"/>
</dbReference>
<comment type="caution">
    <text evidence="1">The sequence shown here is derived from an EMBL/GenBank/DDBJ whole genome shotgun (WGS) entry which is preliminary data.</text>
</comment>
<dbReference type="EMBL" id="JRKI01000026">
    <property type="protein sequence ID" value="KIZ16861.1"/>
    <property type="molecule type" value="Genomic_DNA"/>
</dbReference>
<dbReference type="RefSeq" id="WP_044365696.1">
    <property type="nucleotide sequence ID" value="NZ_JRKI01000026.1"/>
</dbReference>
<dbReference type="PATRIC" id="fig|1240678.4.peg.3764"/>
<name>A0A0D7CLA8_9ACTN</name>
<evidence type="ECO:0000313" key="2">
    <source>
        <dbReference type="Proteomes" id="UP000032458"/>
    </source>
</evidence>
<keyword evidence="2" id="KW-1185">Reference proteome</keyword>
<protein>
    <submittedName>
        <fullName evidence="1">Uncharacterized protein</fullName>
    </submittedName>
</protein>
<gene>
    <name evidence="1" type="ORF">SNA_17885</name>
</gene>
<reference evidence="1 2" key="1">
    <citation type="submission" date="2014-09" db="EMBL/GenBank/DDBJ databases">
        <title>Draft genome sequence of Streptomyces natalensis ATCC 27448, producer of the antifungal pimaricin.</title>
        <authorList>
            <person name="Mendes M.V."/>
            <person name="Beites T."/>
            <person name="Pires S."/>
            <person name="Santos C.L."/>
            <person name="Moradas-Ferreira P."/>
        </authorList>
    </citation>
    <scope>NUCLEOTIDE SEQUENCE [LARGE SCALE GENOMIC DNA]</scope>
    <source>
        <strain evidence="1 2">ATCC 27448</strain>
    </source>
</reference>
<evidence type="ECO:0000313" key="1">
    <source>
        <dbReference type="EMBL" id="KIZ16861.1"/>
    </source>
</evidence>
<accession>A0A0D7CLA8</accession>
<organism evidence="1 2">
    <name type="scientific">Streptomyces natalensis ATCC 27448</name>
    <dbReference type="NCBI Taxonomy" id="1240678"/>
    <lineage>
        <taxon>Bacteria</taxon>
        <taxon>Bacillati</taxon>
        <taxon>Actinomycetota</taxon>
        <taxon>Actinomycetes</taxon>
        <taxon>Kitasatosporales</taxon>
        <taxon>Streptomycetaceae</taxon>
        <taxon>Streptomyces</taxon>
    </lineage>
</organism>
<proteinExistence type="predicted"/>
<dbReference type="AlphaFoldDB" id="A0A0D7CLA8"/>